<dbReference type="Gene3D" id="1.10.10.140">
    <property type="entry name" value="Cytochrome c oxidase, subunit VIb"/>
    <property type="match status" value="1"/>
</dbReference>
<evidence type="ECO:0000256" key="2">
    <source>
        <dbReference type="ARBA" id="ARBA00004673"/>
    </source>
</evidence>
<dbReference type="HOGENOM" id="CLU_133964_2_0_1"/>
<comment type="pathway">
    <text evidence="2">Energy metabolism; oxidative phosphorylation.</text>
</comment>
<dbReference type="InterPro" id="IPR048280">
    <property type="entry name" value="COX6B-like"/>
</dbReference>
<evidence type="ECO:0000313" key="9">
    <source>
        <dbReference type="Proteomes" id="UP000000314"/>
    </source>
</evidence>
<comment type="subcellular location">
    <subcellularLocation>
        <location evidence="1">Mitochondrion inner membrane</location>
        <topology evidence="1">Peripheral membrane protein</topology>
        <orientation evidence="1">Intermembrane side</orientation>
    </subcellularLocation>
</comment>
<dbReference type="KEGG" id="ppa:PAS_chr4_0422"/>
<feature type="disulfide bond" evidence="7">
    <location>
        <begin position="35"/>
        <end position="46"/>
    </location>
</feature>
<reference evidence="8 9" key="1">
    <citation type="journal article" date="2009" name="Nat. Biotechnol.">
        <title>Genome sequence of the recombinant protein production host Pichia pastoris.</title>
        <authorList>
            <person name="De Schutter K."/>
            <person name="Lin Y.C."/>
            <person name="Tiels P."/>
            <person name="Van Hecke A."/>
            <person name="Glinka S."/>
            <person name="Weber-Lehmann J."/>
            <person name="Rouze P."/>
            <person name="Van de Peer Y."/>
            <person name="Callewaert N."/>
        </authorList>
    </citation>
    <scope>NUCLEOTIDE SEQUENCE [LARGE SCALE GENOMIC DNA]</scope>
    <source>
        <strain evidence="9">GS115 / ATCC 20864</strain>
    </source>
</reference>
<dbReference type="PANTHER" id="PTHR46281">
    <property type="entry name" value="CYTOCHROME C OXIDASE SUBUNIT 6B"/>
    <property type="match status" value="1"/>
</dbReference>
<evidence type="ECO:0000256" key="7">
    <source>
        <dbReference type="PIRSR" id="PIRSR000278-1"/>
    </source>
</evidence>
<evidence type="ECO:0000313" key="8">
    <source>
        <dbReference type="EMBL" id="CAY71671.1"/>
    </source>
</evidence>
<dbReference type="InParanoid" id="C4R7U6"/>
<evidence type="ECO:0000256" key="6">
    <source>
        <dbReference type="PIRNR" id="PIRNR000278"/>
    </source>
</evidence>
<name>C4R7U6_KOMPG</name>
<comment type="function">
    <text evidence="6">Component of the cytochrome c oxidase, the last enzyme in the mitochondrial electron transport chain which drives oxidative phosphorylation.</text>
</comment>
<feature type="disulfide bond" evidence="7">
    <location>
        <begin position="25"/>
        <end position="57"/>
    </location>
</feature>
<keyword evidence="4 6" id="KW-0496">Mitochondrion</keyword>
<protein>
    <recommendedName>
        <fullName evidence="6">Cytochrome c oxidase subunit</fullName>
    </recommendedName>
</protein>
<dbReference type="InterPro" id="IPR036549">
    <property type="entry name" value="CX6/COA6-like_sf"/>
</dbReference>
<dbReference type="eggNOG" id="KOG3057">
    <property type="taxonomic scope" value="Eukaryota"/>
</dbReference>
<dbReference type="CDD" id="cd00926">
    <property type="entry name" value="Cyt_c_Oxidase_VIb"/>
    <property type="match status" value="1"/>
</dbReference>
<dbReference type="GO" id="GO:0004129">
    <property type="term" value="F:cytochrome-c oxidase activity"/>
    <property type="evidence" value="ECO:0007669"/>
    <property type="project" value="EnsemblFungi"/>
</dbReference>
<evidence type="ECO:0000256" key="4">
    <source>
        <dbReference type="ARBA" id="ARBA00023128"/>
    </source>
</evidence>
<dbReference type="PROSITE" id="PS51808">
    <property type="entry name" value="CHCH"/>
    <property type="match status" value="1"/>
</dbReference>
<comment type="similarity">
    <text evidence="3">Belongs to the cytochrome c oxidase subunit 6B family.</text>
</comment>
<dbReference type="SUPFAM" id="SSF47694">
    <property type="entry name" value="Cytochrome c oxidase subunit h"/>
    <property type="match status" value="1"/>
</dbReference>
<gene>
    <name evidence="8" type="ordered locus">PAS_chr4_0422</name>
</gene>
<dbReference type="FunCoup" id="C4R7U6">
    <property type="interactions" value="441"/>
</dbReference>
<dbReference type="SMR" id="C4R7U6"/>
<dbReference type="Pfam" id="PF02297">
    <property type="entry name" value="COX6B"/>
    <property type="match status" value="1"/>
</dbReference>
<accession>C4R7U6</accession>
<evidence type="ECO:0000256" key="3">
    <source>
        <dbReference type="ARBA" id="ARBA00006425"/>
    </source>
</evidence>
<keyword evidence="9" id="KW-1185">Reference proteome</keyword>
<dbReference type="PANTHER" id="PTHR46281:SF8">
    <property type="entry name" value="CYTOCHROME C OXIDASE SUBUNIT 12, MITOCHONDRIAL"/>
    <property type="match status" value="1"/>
</dbReference>
<dbReference type="InterPro" id="IPR003213">
    <property type="entry name" value="Cyt_c_oxidase_su6B"/>
</dbReference>
<dbReference type="EMBL" id="FN392322">
    <property type="protein sequence ID" value="CAY71671.1"/>
    <property type="molecule type" value="Genomic_DNA"/>
</dbReference>
<dbReference type="STRING" id="644223.C4R7U6"/>
<dbReference type="GeneID" id="8200705"/>
<dbReference type="RefSeq" id="XP_002493850.1">
    <property type="nucleotide sequence ID" value="XM_002493805.1"/>
</dbReference>
<dbReference type="AlphaFoldDB" id="C4R7U6"/>
<sequence length="80" mass="9453">MSENIELKTVGFDARFPQQNQTKHCYQSYLDYHKCITVKGEDFAPCKVFWKTYNSLCPSAWVEEWDEQREKGIFPGNLKV</sequence>
<dbReference type="GO" id="GO:0045277">
    <property type="term" value="C:respiratory chain complex IV"/>
    <property type="evidence" value="ECO:0007669"/>
    <property type="project" value="EnsemblFungi"/>
</dbReference>
<evidence type="ECO:0000256" key="5">
    <source>
        <dbReference type="ARBA" id="ARBA00023157"/>
    </source>
</evidence>
<dbReference type="GO" id="GO:0006123">
    <property type="term" value="P:mitochondrial electron transport, cytochrome c to oxygen"/>
    <property type="evidence" value="ECO:0007669"/>
    <property type="project" value="UniProtKB-ARBA"/>
</dbReference>
<evidence type="ECO:0000256" key="1">
    <source>
        <dbReference type="ARBA" id="ARBA00004137"/>
    </source>
</evidence>
<dbReference type="Proteomes" id="UP000000314">
    <property type="component" value="Chromosome 4"/>
</dbReference>
<dbReference type="PIRSF" id="PIRSF000278">
    <property type="entry name" value="Cyt_c_oxidase_6B"/>
    <property type="match status" value="1"/>
</dbReference>
<keyword evidence="5 7" id="KW-1015">Disulfide bond</keyword>
<dbReference type="OrthoDB" id="1107506at2759"/>
<proteinExistence type="inferred from homology"/>
<dbReference type="FunFam" id="1.10.10.140:FF:000001">
    <property type="entry name" value="Cytochrome c oxidase subunit 6B1"/>
    <property type="match status" value="1"/>
</dbReference>
<dbReference type="OMA" id="NEWIAKW"/>
<organism evidence="8 9">
    <name type="scientific">Komagataella phaffii (strain GS115 / ATCC 20864)</name>
    <name type="common">Yeast</name>
    <name type="synonym">Pichia pastoris</name>
    <dbReference type="NCBI Taxonomy" id="644223"/>
    <lineage>
        <taxon>Eukaryota</taxon>
        <taxon>Fungi</taxon>
        <taxon>Dikarya</taxon>
        <taxon>Ascomycota</taxon>
        <taxon>Saccharomycotina</taxon>
        <taxon>Pichiomycetes</taxon>
        <taxon>Pichiales</taxon>
        <taxon>Pichiaceae</taxon>
        <taxon>Komagataella</taxon>
    </lineage>
</organism>
<dbReference type="GO" id="GO:0005743">
    <property type="term" value="C:mitochondrial inner membrane"/>
    <property type="evidence" value="ECO:0007669"/>
    <property type="project" value="UniProtKB-SubCell"/>
</dbReference>